<dbReference type="GO" id="GO:0030246">
    <property type="term" value="F:carbohydrate binding"/>
    <property type="evidence" value="ECO:0007669"/>
    <property type="project" value="InterPro"/>
</dbReference>
<comment type="catalytic activity">
    <reaction evidence="4">
        <text>Hydrolysis of terminal, non-reducing alpha-D-xylose residues with release of alpha-D-xylose.</text>
        <dbReference type="EC" id="3.2.1.177"/>
    </reaction>
</comment>
<dbReference type="Pfam" id="PF21365">
    <property type="entry name" value="Glyco_hydro_31_3rd"/>
    <property type="match status" value="1"/>
</dbReference>
<dbReference type="PANTHER" id="PTHR43053">
    <property type="entry name" value="GLYCOSIDASE FAMILY 31"/>
    <property type="match status" value="1"/>
</dbReference>
<dbReference type="InterPro" id="IPR048395">
    <property type="entry name" value="Glyco_hydro_31_C"/>
</dbReference>
<sequence>MKALTISKITSTLSLSIKKFNFFKKFERCSSMKFTNGYWLTRPQYQIESPREVFDYKQTDNKLTLYAPFKFINERGDELNLGMSTIDLTSPVEGVIGVKLTHFDQNEKGPAYHINNQNPDVAITTGDDELTFTSGGLTARIPFKQTFQLDFLNGDHLLTQSLDKAQGVIHDSSTNKDYMREQLNVGVDDKIYGLGERFGNFIKNGQEVKITNQDGGTASEQSYKNIPFYLTDAGYGVFVDQPQTVDFEITSENVDRVQFSTEGQSLQYYVIYGPTPQEILHRYTQLTGQMQLPPAWSFGLWLTTSFTTDYSEKTVMKFIDGMKERNIPLDVFHFDCFWQKGFEWSNMEWDRDEFPDPASLIKKIHDRGIKVCVWINPYIAQKGKMFEEGKEKGYFVKRENGTIWQWDLWQAGNAFVDFTNPDAVKWYKSKLQALLDMGVDCFKTDFGERIPVDDAVFFDGSDPKREHNYYTLQYNQAVFETIEEAKGKGEAVVFARSATVGSQKYPVHWGGDALSTFKNMADTLHGGLSFLSSGFAFWSHDIGGFEDGPDTPTADLYKRWTQFGLLSSHSRYHGSNVYRVPWNFDDEAVENTRKYVNLKLSLMPYLYTQAAHNTAYGNPLMRPMWFDFTQDLTAHTLDNQYMLGSQILVAPVFNHEGHVNLYLPAGKWTSIIDDNEFYDVKDGKWLSQNYSELDLPVLARENTILLRNPKAVHADYDFTKDLDIHLYDMHEGTTSVAVVDQKGKDAGKVTVDRTGNELKVTTTGLSGNATIYVHENGKTTQVTLDGTTATIKL</sequence>
<evidence type="ECO:0000256" key="6">
    <source>
        <dbReference type="RuleBase" id="RU361185"/>
    </source>
</evidence>
<dbReference type="InterPro" id="IPR013780">
    <property type="entry name" value="Glyco_hydro_b"/>
</dbReference>
<dbReference type="PATRIC" id="fig|1001583.3.peg.461"/>
<evidence type="ECO:0000259" key="8">
    <source>
        <dbReference type="Pfam" id="PF13802"/>
    </source>
</evidence>
<gene>
    <name evidence="10" type="ORF">LVISKB_0468</name>
</gene>
<evidence type="ECO:0000313" key="11">
    <source>
        <dbReference type="Proteomes" id="UP000012042"/>
    </source>
</evidence>
<comment type="similarity">
    <text evidence="1 6">Belongs to the glycosyl hydrolase 31 family.</text>
</comment>
<evidence type="ECO:0000259" key="9">
    <source>
        <dbReference type="Pfam" id="PF21365"/>
    </source>
</evidence>
<organism evidence="10 11">
    <name type="scientific">Levilactobacillus brevis KB290</name>
    <dbReference type="NCBI Taxonomy" id="1001583"/>
    <lineage>
        <taxon>Bacteria</taxon>
        <taxon>Bacillati</taxon>
        <taxon>Bacillota</taxon>
        <taxon>Bacilli</taxon>
        <taxon>Lactobacillales</taxon>
        <taxon>Lactobacillaceae</taxon>
        <taxon>Levilactobacillus</taxon>
    </lineage>
</organism>
<dbReference type="Gene3D" id="2.60.40.1760">
    <property type="entry name" value="glycosyl hydrolase (family 31)"/>
    <property type="match status" value="1"/>
</dbReference>
<keyword evidence="3 6" id="KW-0326">Glycosidase</keyword>
<dbReference type="KEGG" id="lbk:LVISKB_0468"/>
<keyword evidence="2 6" id="KW-0378">Hydrolase</keyword>
<dbReference type="HOGENOM" id="CLU_000631_10_0_9"/>
<proteinExistence type="inferred from homology"/>
<dbReference type="FunFam" id="3.20.20.80:FF:000053">
    <property type="entry name" value="Alpha-xylosidase YicI"/>
    <property type="match status" value="1"/>
</dbReference>
<feature type="domain" description="Glycoside hydrolase family 31 TIM barrel" evidence="7">
    <location>
        <begin position="291"/>
        <end position="609"/>
    </location>
</feature>
<evidence type="ECO:0000256" key="3">
    <source>
        <dbReference type="ARBA" id="ARBA00023295"/>
    </source>
</evidence>
<dbReference type="InterPro" id="IPR050985">
    <property type="entry name" value="Alpha-glycosidase_related"/>
</dbReference>
<dbReference type="CDD" id="cd14752">
    <property type="entry name" value="GH31_N"/>
    <property type="match status" value="1"/>
</dbReference>
<dbReference type="Pfam" id="PF13802">
    <property type="entry name" value="Gal_mutarotas_2"/>
    <property type="match status" value="1"/>
</dbReference>
<dbReference type="AlphaFoldDB" id="M5ABD1"/>
<dbReference type="NCBIfam" id="NF007940">
    <property type="entry name" value="PRK10658.1"/>
    <property type="match status" value="1"/>
</dbReference>
<dbReference type="Gene3D" id="3.20.20.80">
    <property type="entry name" value="Glycosidases"/>
    <property type="match status" value="1"/>
</dbReference>
<accession>M5ABD1</accession>
<dbReference type="Gene3D" id="2.60.40.1180">
    <property type="entry name" value="Golgi alpha-mannosidase II"/>
    <property type="match status" value="2"/>
</dbReference>
<dbReference type="InterPro" id="IPR000322">
    <property type="entry name" value="Glyco_hydro_31_TIM"/>
</dbReference>
<evidence type="ECO:0000259" key="7">
    <source>
        <dbReference type="Pfam" id="PF01055"/>
    </source>
</evidence>
<dbReference type="CDD" id="cd06593">
    <property type="entry name" value="GH31_xylosidase_YicI"/>
    <property type="match status" value="1"/>
</dbReference>
<evidence type="ECO:0000313" key="10">
    <source>
        <dbReference type="EMBL" id="BAN06103.1"/>
    </source>
</evidence>
<dbReference type="EC" id="3.2.1.177" evidence="5"/>
<protein>
    <recommendedName>
        <fullName evidence="5">alpha-D-xyloside xylohydrolase</fullName>
        <ecNumber evidence="5">3.2.1.177</ecNumber>
    </recommendedName>
</protein>
<dbReference type="GO" id="GO:0005975">
    <property type="term" value="P:carbohydrate metabolic process"/>
    <property type="evidence" value="ECO:0007669"/>
    <property type="project" value="InterPro"/>
</dbReference>
<feature type="domain" description="Glycoside hydrolase family 31 N-terminal" evidence="8">
    <location>
        <begin position="86"/>
        <end position="247"/>
    </location>
</feature>
<dbReference type="InterPro" id="IPR017853">
    <property type="entry name" value="GH"/>
</dbReference>
<name>M5ABD1_LEVBR</name>
<evidence type="ECO:0000256" key="4">
    <source>
        <dbReference type="ARBA" id="ARBA00052064"/>
    </source>
</evidence>
<reference evidence="10 11" key="1">
    <citation type="journal article" date="2013" name="PLoS ONE">
        <title>Genomic Analysis by Deep Sequencing of the Probiotic Lactobacillus brevis KB290 Harboring Nine Plasmids Reveals Genomic Stability.</title>
        <authorList>
            <person name="Fukao M."/>
            <person name="Oshima K."/>
            <person name="Morita H."/>
            <person name="Toh H."/>
            <person name="Suda W."/>
            <person name="Kim S.W."/>
            <person name="Suzuki S."/>
            <person name="Yakabe T."/>
            <person name="Hattori M."/>
            <person name="Yajima N."/>
        </authorList>
    </citation>
    <scope>NUCLEOTIDE SEQUENCE [LARGE SCALE GENOMIC DNA]</scope>
    <source>
        <strain evidence="10 11">KB290</strain>
    </source>
</reference>
<dbReference type="InterPro" id="IPR025887">
    <property type="entry name" value="Glyco_hydro_31_N_dom"/>
</dbReference>
<dbReference type="Pfam" id="PF01055">
    <property type="entry name" value="Glyco_hydro_31_2nd"/>
    <property type="match status" value="1"/>
</dbReference>
<dbReference type="SUPFAM" id="SSF51011">
    <property type="entry name" value="Glycosyl hydrolase domain"/>
    <property type="match status" value="1"/>
</dbReference>
<evidence type="ECO:0000256" key="1">
    <source>
        <dbReference type="ARBA" id="ARBA00007806"/>
    </source>
</evidence>
<dbReference type="Proteomes" id="UP000012042">
    <property type="component" value="Chromosome"/>
</dbReference>
<dbReference type="InterPro" id="IPR011013">
    <property type="entry name" value="Gal_mutarotase_sf_dom"/>
</dbReference>
<dbReference type="SUPFAM" id="SSF51445">
    <property type="entry name" value="(Trans)glycosidases"/>
    <property type="match status" value="1"/>
</dbReference>
<dbReference type="EMBL" id="AP012167">
    <property type="protein sequence ID" value="BAN06103.1"/>
    <property type="molecule type" value="Genomic_DNA"/>
</dbReference>
<feature type="domain" description="Glycosyl hydrolase family 31 C-terminal" evidence="9">
    <location>
        <begin position="617"/>
        <end position="705"/>
    </location>
</feature>
<dbReference type="SUPFAM" id="SSF117125">
    <property type="entry name" value="Putative glucosidase YicI, C-terminal domain"/>
    <property type="match status" value="1"/>
</dbReference>
<dbReference type="GO" id="GO:0061634">
    <property type="term" value="F:alpha-D-xyloside xylohydrolase"/>
    <property type="evidence" value="ECO:0007669"/>
    <property type="project" value="UniProtKB-EC"/>
</dbReference>
<evidence type="ECO:0000256" key="2">
    <source>
        <dbReference type="ARBA" id="ARBA00022801"/>
    </source>
</evidence>
<evidence type="ECO:0000256" key="5">
    <source>
        <dbReference type="ARBA" id="ARBA00066962"/>
    </source>
</evidence>
<dbReference type="SUPFAM" id="SSF74650">
    <property type="entry name" value="Galactose mutarotase-like"/>
    <property type="match status" value="1"/>
</dbReference>
<dbReference type="PANTHER" id="PTHR43053:SF4">
    <property type="entry name" value="MYOGENESIS-REGULATING GLYCOSIDASE"/>
    <property type="match status" value="1"/>
</dbReference>